<dbReference type="NCBIfam" id="TIGR00666">
    <property type="entry name" value="PBP4"/>
    <property type="match status" value="1"/>
</dbReference>
<dbReference type="GO" id="GO:0004185">
    <property type="term" value="F:serine-type carboxypeptidase activity"/>
    <property type="evidence" value="ECO:0007669"/>
    <property type="project" value="InterPro"/>
</dbReference>
<keyword evidence="3" id="KW-0732">Signal</keyword>
<dbReference type="OrthoDB" id="9802627at2"/>
<sequence>MKISSLTQIFSFTMLSLSSLGAINSSYAAFGNASQINLPAINWQSANKGSFNPQQYLSGDVYGIYAVDLDSNQVILSQNATSNFKPASTQKVITSLLTYATFTADHTLKTNVYLQPTSKKGEYQVTLEFTGDPSFNLQRVRQLVQLLKVADVSSISKLVINTSKYNGHDRPQGWVWNGNSMCYSAENSVAQYNYNCISGTLKTEGAIGTFAKLDNYTNSREINITSNVVIVPPREASTCELNYVNANGRSFTLDGCVGQNKNGIWMYFAVPNGNQFTAQVVKNQLVDSGIPVKSLEFSQQPIPQNKTANFAIQSDSISSLISKMLGDSENHIAEQLYRNVALARTGESTSYTLAQKVNSQLLASFNLEVNSKLFDGSGLSYYNSITPLEMTKLVATIYTSAPDLWQLFPNQSEGTLKHKTSFKDFNIKGKTGSLNGVTNFTGVLTTKSGKHIAFTYFLNNSSSTRKQINDFELALLNYLNK</sequence>
<evidence type="ECO:0000256" key="2">
    <source>
        <dbReference type="ARBA" id="ARBA00022801"/>
    </source>
</evidence>
<accession>A0A3A1Y3H2</accession>
<dbReference type="GO" id="GO:0000270">
    <property type="term" value="P:peptidoglycan metabolic process"/>
    <property type="evidence" value="ECO:0007669"/>
    <property type="project" value="TreeGrafter"/>
</dbReference>
<name>A0A3A1Y3H2_9GAMM</name>
<dbReference type="Gene3D" id="3.50.80.20">
    <property type="entry name" value="D-Ala-D-Ala carboxypeptidase C, peptidase S13"/>
    <property type="match status" value="1"/>
</dbReference>
<evidence type="ECO:0000256" key="3">
    <source>
        <dbReference type="SAM" id="SignalP"/>
    </source>
</evidence>
<dbReference type="PANTHER" id="PTHR30023">
    <property type="entry name" value="D-ALANYL-D-ALANINE CARBOXYPEPTIDASE"/>
    <property type="match status" value="1"/>
</dbReference>
<gene>
    <name evidence="4" type="primary">dacB</name>
    <name evidence="4" type="ORF">CKF54_05395</name>
</gene>
<evidence type="ECO:0000313" key="5">
    <source>
        <dbReference type="Proteomes" id="UP000265691"/>
    </source>
</evidence>
<organism evidence="4 5">
    <name type="scientific">Psittacicella hinzii</name>
    <dbReference type="NCBI Taxonomy" id="2028575"/>
    <lineage>
        <taxon>Bacteria</taxon>
        <taxon>Pseudomonadati</taxon>
        <taxon>Pseudomonadota</taxon>
        <taxon>Gammaproteobacteria</taxon>
        <taxon>Pasteurellales</taxon>
        <taxon>Psittacicellaceae</taxon>
        <taxon>Psittacicella</taxon>
    </lineage>
</organism>
<reference evidence="4 5" key="1">
    <citation type="submission" date="2017-08" db="EMBL/GenBank/DDBJ databases">
        <title>Reclassification of Bisgaard taxon 37 and 44.</title>
        <authorList>
            <person name="Christensen H."/>
        </authorList>
    </citation>
    <scope>NUCLEOTIDE SEQUENCE [LARGE SCALE GENOMIC DNA]</scope>
    <source>
        <strain evidence="4 5">B96_3</strain>
    </source>
</reference>
<keyword evidence="4" id="KW-0645">Protease</keyword>
<keyword evidence="2" id="KW-0378">Hydrolase</keyword>
<dbReference type="RefSeq" id="WP_119525343.1">
    <property type="nucleotide sequence ID" value="NZ_NRHC01000068.1"/>
</dbReference>
<dbReference type="GO" id="GO:0006508">
    <property type="term" value="P:proteolysis"/>
    <property type="evidence" value="ECO:0007669"/>
    <property type="project" value="InterPro"/>
</dbReference>
<proteinExistence type="inferred from homology"/>
<comment type="caution">
    <text evidence="4">The sequence shown here is derived from an EMBL/GenBank/DDBJ whole genome shotgun (WGS) entry which is preliminary data.</text>
</comment>
<comment type="similarity">
    <text evidence="1">Belongs to the peptidase S13 family.</text>
</comment>
<dbReference type="Pfam" id="PF02113">
    <property type="entry name" value="Peptidase_S13"/>
    <property type="match status" value="1"/>
</dbReference>
<feature type="signal peptide" evidence="3">
    <location>
        <begin position="1"/>
        <end position="28"/>
    </location>
</feature>
<dbReference type="SUPFAM" id="SSF56601">
    <property type="entry name" value="beta-lactamase/transpeptidase-like"/>
    <property type="match status" value="1"/>
</dbReference>
<dbReference type="Proteomes" id="UP000265691">
    <property type="component" value="Unassembled WGS sequence"/>
</dbReference>
<keyword evidence="5" id="KW-1185">Reference proteome</keyword>
<dbReference type="EMBL" id="NRHC01000068">
    <property type="protein sequence ID" value="RIY32115.1"/>
    <property type="molecule type" value="Genomic_DNA"/>
</dbReference>
<dbReference type="PRINTS" id="PR00922">
    <property type="entry name" value="DADACBPTASE3"/>
</dbReference>
<dbReference type="InterPro" id="IPR000667">
    <property type="entry name" value="Peptidase_S13"/>
</dbReference>
<feature type="chain" id="PRO_5017318995" evidence="3">
    <location>
        <begin position="29"/>
        <end position="481"/>
    </location>
</feature>
<dbReference type="AlphaFoldDB" id="A0A3A1Y3H2"/>
<keyword evidence="4" id="KW-0121">Carboxypeptidase</keyword>
<evidence type="ECO:0000256" key="1">
    <source>
        <dbReference type="ARBA" id="ARBA00006096"/>
    </source>
</evidence>
<dbReference type="Gene3D" id="3.40.710.10">
    <property type="entry name" value="DD-peptidase/beta-lactamase superfamily"/>
    <property type="match status" value="2"/>
</dbReference>
<evidence type="ECO:0000313" key="4">
    <source>
        <dbReference type="EMBL" id="RIY32115.1"/>
    </source>
</evidence>
<protein>
    <submittedName>
        <fullName evidence="4">D-alanyl-D-alanine carboxypeptidase/D-alanyl-D-alanine-endopeptidase</fullName>
    </submittedName>
</protein>
<dbReference type="InterPro" id="IPR012338">
    <property type="entry name" value="Beta-lactam/transpept-like"/>
</dbReference>
<dbReference type="PANTHER" id="PTHR30023:SF0">
    <property type="entry name" value="PENICILLIN-SENSITIVE CARBOXYPEPTIDASE A"/>
    <property type="match status" value="1"/>
</dbReference>